<keyword evidence="1" id="KW-1133">Transmembrane helix</keyword>
<sequence length="254" mass="26579">MSSDARLPTPSPWPTGSLRSAAAAPLRPQTYRNLLYLSLAFPLGLTYFVFLAVGFGVGVSLAFVVVGIPLLVAVLAVALGLASVERKLATLLLGVSVTPPATPDSDSLVERTKRLVVGLRTWKAVAYLASKLVFGVVSFTAITSLLVTAVSLLAVPFVYDRPGVYVGLLASEPAVFRPEMFLGWDGALVGVRAAFSLTSWQVTTLAEATAVAGFGVVLAVVTLNLLNGLAWLSGRYTVWLLGGERDDASDAAAA</sequence>
<evidence type="ECO:0000256" key="1">
    <source>
        <dbReference type="SAM" id="Phobius"/>
    </source>
</evidence>
<dbReference type="EMBL" id="FOYT01000002">
    <property type="protein sequence ID" value="SFR58489.1"/>
    <property type="molecule type" value="Genomic_DNA"/>
</dbReference>
<dbReference type="Pfam" id="PF13796">
    <property type="entry name" value="Sensor"/>
    <property type="match status" value="1"/>
</dbReference>
<feature type="transmembrane region" description="Helical" evidence="1">
    <location>
        <begin position="132"/>
        <end position="159"/>
    </location>
</feature>
<evidence type="ECO:0000313" key="3">
    <source>
        <dbReference type="EMBL" id="SFR58489.1"/>
    </source>
</evidence>
<feature type="transmembrane region" description="Helical" evidence="1">
    <location>
        <begin position="34"/>
        <end position="55"/>
    </location>
</feature>
<keyword evidence="1" id="KW-0812">Transmembrane</keyword>
<reference evidence="4" key="1">
    <citation type="submission" date="2016-10" db="EMBL/GenBank/DDBJ databases">
        <authorList>
            <person name="Varghese N."/>
            <person name="Submissions S."/>
        </authorList>
    </citation>
    <scope>NUCLEOTIDE SEQUENCE [LARGE SCALE GENOMIC DNA]</scope>
    <source>
        <strain evidence="4">CGMCC 1.7736</strain>
    </source>
</reference>
<evidence type="ECO:0000259" key="2">
    <source>
        <dbReference type="Pfam" id="PF13796"/>
    </source>
</evidence>
<dbReference type="AlphaFoldDB" id="A0A1I6HVN0"/>
<gene>
    <name evidence="3" type="ORF">SAMN04487947_2562</name>
</gene>
<dbReference type="OrthoDB" id="253413at2157"/>
<keyword evidence="4" id="KW-1185">Reference proteome</keyword>
<organism evidence="3 4">
    <name type="scientific">Halogeometricum rufum</name>
    <dbReference type="NCBI Taxonomy" id="553469"/>
    <lineage>
        <taxon>Archaea</taxon>
        <taxon>Methanobacteriati</taxon>
        <taxon>Methanobacteriota</taxon>
        <taxon>Stenosarchaea group</taxon>
        <taxon>Halobacteria</taxon>
        <taxon>Halobacteriales</taxon>
        <taxon>Haloferacaceae</taxon>
        <taxon>Halogeometricum</taxon>
    </lineage>
</organism>
<feature type="domain" description="Putative sensor" evidence="2">
    <location>
        <begin position="36"/>
        <end position="241"/>
    </location>
</feature>
<dbReference type="RefSeq" id="WP_089808194.1">
    <property type="nucleotide sequence ID" value="NZ_FOYT01000002.1"/>
</dbReference>
<dbReference type="InterPro" id="IPR025828">
    <property type="entry name" value="Put_sensor_dom"/>
</dbReference>
<keyword evidence="1" id="KW-0472">Membrane</keyword>
<name>A0A1I6HVN0_9EURY</name>
<evidence type="ECO:0000313" key="4">
    <source>
        <dbReference type="Proteomes" id="UP000198531"/>
    </source>
</evidence>
<proteinExistence type="predicted"/>
<dbReference type="Proteomes" id="UP000198531">
    <property type="component" value="Unassembled WGS sequence"/>
</dbReference>
<protein>
    <submittedName>
        <fullName evidence="3">Putative sensor</fullName>
    </submittedName>
</protein>
<feature type="transmembrane region" description="Helical" evidence="1">
    <location>
        <begin position="205"/>
        <end position="226"/>
    </location>
</feature>
<feature type="transmembrane region" description="Helical" evidence="1">
    <location>
        <begin position="61"/>
        <end position="82"/>
    </location>
</feature>
<accession>A0A1I6HVN0</accession>
<dbReference type="STRING" id="553469.SAMN04487947_2562"/>